<comment type="subunit">
    <text evidence="9">Homodimer.</text>
</comment>
<protein>
    <recommendedName>
        <fullName evidence="9">ATP-dependent dethiobiotin synthetase BioD</fullName>
        <ecNumber evidence="9">6.3.3.3</ecNumber>
    </recommendedName>
    <alternativeName>
        <fullName evidence="9">DTB synthetase</fullName>
        <shortName evidence="9">DTBS</shortName>
    </alternativeName>
    <alternativeName>
        <fullName evidence="9">Dethiobiotin synthase</fullName>
    </alternativeName>
</protein>
<keyword evidence="7 9" id="KW-0460">Magnesium</keyword>
<feature type="binding site" evidence="9">
    <location>
        <begin position="175"/>
        <end position="176"/>
    </location>
    <ligand>
        <name>ATP</name>
        <dbReference type="ChEBI" id="CHEBI:30616"/>
    </ligand>
</feature>
<sequence>MSKGIFITGTDTGVGKTIVAATLALVLRMKGINVGVMKPVTSGCREEEGQLVSDDAELLCKAAGVTCNEDVAPYLLREPVAPADAAKFDKVRIEFSHLKECYERLAAVHDVVIVEGAGGLMVPLVGGLLVADLVRELDLPLLVVARPDLGTINHTVLTTLCAQQMGISVAGVIINNYPESPGLAEKTAPHQIGSLCGAPVLGIWPHREDPDPIEVVDYLAYWLYNQPETAIVLRAMGLSEGAGEACVAPTTCASGSCSGSGCLEGSCK</sequence>
<comment type="catalytic activity">
    <reaction evidence="9">
        <text>(7R,8S)-7,8-diammoniononanoate + CO2 + ATP = (4R,5S)-dethiobiotin + ADP + phosphate + 3 H(+)</text>
        <dbReference type="Rhea" id="RHEA:15805"/>
        <dbReference type="ChEBI" id="CHEBI:15378"/>
        <dbReference type="ChEBI" id="CHEBI:16526"/>
        <dbReference type="ChEBI" id="CHEBI:30616"/>
        <dbReference type="ChEBI" id="CHEBI:43474"/>
        <dbReference type="ChEBI" id="CHEBI:149469"/>
        <dbReference type="ChEBI" id="CHEBI:149473"/>
        <dbReference type="ChEBI" id="CHEBI:456216"/>
        <dbReference type="EC" id="6.3.3.3"/>
    </reaction>
</comment>
<comment type="subcellular location">
    <subcellularLocation>
        <location evidence="9">Cytoplasm</location>
    </subcellularLocation>
</comment>
<feature type="binding site" evidence="9">
    <location>
        <position position="55"/>
    </location>
    <ligand>
        <name>ATP</name>
        <dbReference type="ChEBI" id="CHEBI:30616"/>
    </ligand>
</feature>
<feature type="binding site" evidence="9">
    <location>
        <position position="17"/>
    </location>
    <ligand>
        <name>Mg(2+)</name>
        <dbReference type="ChEBI" id="CHEBI:18420"/>
    </ligand>
</feature>
<accession>A0ABS5U5K9</accession>
<dbReference type="Proteomes" id="UP000784128">
    <property type="component" value="Unassembled WGS sequence"/>
</dbReference>
<keyword evidence="4 9" id="KW-0547">Nucleotide-binding</keyword>
<dbReference type="NCBIfam" id="TIGR00347">
    <property type="entry name" value="bioD"/>
    <property type="match status" value="1"/>
</dbReference>
<evidence type="ECO:0000313" key="10">
    <source>
        <dbReference type="EMBL" id="MBT1070949.1"/>
    </source>
</evidence>
<evidence type="ECO:0000256" key="1">
    <source>
        <dbReference type="ARBA" id="ARBA00022490"/>
    </source>
</evidence>
<proteinExistence type="inferred from homology"/>
<dbReference type="CDD" id="cd03109">
    <property type="entry name" value="DTBS"/>
    <property type="match status" value="1"/>
</dbReference>
<keyword evidence="1 9" id="KW-0963">Cytoplasm</keyword>
<comment type="function">
    <text evidence="9">Catalyzes a mechanistically unusual reaction, the ATP-dependent insertion of CO2 between the N7 and N8 nitrogen atoms of 7,8-diaminopelargonic acid (DAPA, also called 7,8-diammoniononanoate) to form a ureido ring.</text>
</comment>
<dbReference type="PANTHER" id="PTHR43210">
    <property type="entry name" value="DETHIOBIOTIN SYNTHETASE"/>
    <property type="match status" value="1"/>
</dbReference>
<evidence type="ECO:0000313" key="11">
    <source>
        <dbReference type="Proteomes" id="UP000784128"/>
    </source>
</evidence>
<dbReference type="PIRSF" id="PIRSF006755">
    <property type="entry name" value="DTB_synth"/>
    <property type="match status" value="1"/>
</dbReference>
<comment type="catalytic activity">
    <reaction evidence="8">
        <text>(7R,8S)-8-amino-7-(carboxyamino)nonanoate + ATP = (4R,5S)-dethiobiotin + ADP + phosphate + H(+)</text>
        <dbReference type="Rhea" id="RHEA:63684"/>
        <dbReference type="ChEBI" id="CHEBI:15378"/>
        <dbReference type="ChEBI" id="CHEBI:30616"/>
        <dbReference type="ChEBI" id="CHEBI:43474"/>
        <dbReference type="ChEBI" id="CHEBI:149470"/>
        <dbReference type="ChEBI" id="CHEBI:149473"/>
        <dbReference type="ChEBI" id="CHEBI:456216"/>
    </reaction>
</comment>
<dbReference type="EMBL" id="JAHDYS010000003">
    <property type="protein sequence ID" value="MBT1070949.1"/>
    <property type="molecule type" value="Genomic_DNA"/>
</dbReference>
<dbReference type="RefSeq" id="WP_214296662.1">
    <property type="nucleotide sequence ID" value="NZ_JAHDYS010000003.1"/>
</dbReference>
<evidence type="ECO:0000256" key="6">
    <source>
        <dbReference type="ARBA" id="ARBA00022840"/>
    </source>
</evidence>
<dbReference type="Gene3D" id="3.40.50.300">
    <property type="entry name" value="P-loop containing nucleotide triphosphate hydrolases"/>
    <property type="match status" value="1"/>
</dbReference>
<keyword evidence="11" id="KW-1185">Reference proteome</keyword>
<dbReference type="InterPro" id="IPR004472">
    <property type="entry name" value="DTB_synth_BioD"/>
</dbReference>
<feature type="binding site" evidence="9">
    <location>
        <begin position="13"/>
        <end position="18"/>
    </location>
    <ligand>
        <name>ATP</name>
        <dbReference type="ChEBI" id="CHEBI:30616"/>
    </ligand>
</feature>
<comment type="caution">
    <text evidence="10">The sequence shown here is derived from an EMBL/GenBank/DDBJ whole genome shotgun (WGS) entry which is preliminary data.</text>
</comment>
<evidence type="ECO:0000256" key="9">
    <source>
        <dbReference type="HAMAP-Rule" id="MF_00336"/>
    </source>
</evidence>
<feature type="binding site" evidence="9">
    <location>
        <position position="55"/>
    </location>
    <ligand>
        <name>Mg(2+)</name>
        <dbReference type="ChEBI" id="CHEBI:18420"/>
    </ligand>
</feature>
<evidence type="ECO:0000256" key="4">
    <source>
        <dbReference type="ARBA" id="ARBA00022741"/>
    </source>
</evidence>
<dbReference type="HAMAP" id="MF_00336">
    <property type="entry name" value="BioD"/>
    <property type="match status" value="1"/>
</dbReference>
<keyword evidence="3 9" id="KW-0479">Metal-binding</keyword>
<feature type="active site" evidence="9">
    <location>
        <position position="38"/>
    </location>
</feature>
<dbReference type="GO" id="GO:0004141">
    <property type="term" value="F:dethiobiotin synthase activity"/>
    <property type="evidence" value="ECO:0007669"/>
    <property type="project" value="UniProtKB-EC"/>
</dbReference>
<evidence type="ECO:0000256" key="5">
    <source>
        <dbReference type="ARBA" id="ARBA00022756"/>
    </source>
</evidence>
<evidence type="ECO:0000256" key="2">
    <source>
        <dbReference type="ARBA" id="ARBA00022598"/>
    </source>
</evidence>
<gene>
    <name evidence="9 10" type="primary">bioD</name>
    <name evidence="10" type="ORF">KJB30_04070</name>
</gene>
<comment type="pathway">
    <text evidence="9">Cofactor biosynthesis; biotin biosynthesis; biotin from 7,8-diaminononanoate: step 1/2.</text>
</comment>
<comment type="similarity">
    <text evidence="9">Belongs to the dethiobiotin synthetase family.</text>
</comment>
<dbReference type="EC" id="6.3.3.3" evidence="9"/>
<organism evidence="10 11">
    <name type="scientific">Pelotalea chapellei</name>
    <dbReference type="NCBI Taxonomy" id="44671"/>
    <lineage>
        <taxon>Bacteria</taxon>
        <taxon>Pseudomonadati</taxon>
        <taxon>Thermodesulfobacteriota</taxon>
        <taxon>Desulfuromonadia</taxon>
        <taxon>Geobacterales</taxon>
        <taxon>Geobacteraceae</taxon>
        <taxon>Pelotalea</taxon>
    </lineage>
</organism>
<keyword evidence="2 9" id="KW-0436">Ligase</keyword>
<evidence type="ECO:0000256" key="8">
    <source>
        <dbReference type="ARBA" id="ARBA00047386"/>
    </source>
</evidence>
<dbReference type="PANTHER" id="PTHR43210:SF2">
    <property type="entry name" value="ATP-DEPENDENT DETHIOBIOTIN SYNTHETASE BIOD 2"/>
    <property type="match status" value="1"/>
</dbReference>
<comment type="cofactor">
    <cofactor evidence="9">
        <name>Mg(2+)</name>
        <dbReference type="ChEBI" id="CHEBI:18420"/>
    </cofactor>
</comment>
<feature type="binding site" evidence="9">
    <location>
        <begin position="115"/>
        <end position="118"/>
    </location>
    <ligand>
        <name>ATP</name>
        <dbReference type="ChEBI" id="CHEBI:30616"/>
    </ligand>
</feature>
<keyword evidence="5 9" id="KW-0093">Biotin biosynthesis</keyword>
<dbReference type="SUPFAM" id="SSF52540">
    <property type="entry name" value="P-loop containing nucleoside triphosphate hydrolases"/>
    <property type="match status" value="1"/>
</dbReference>
<reference evidence="10 11" key="1">
    <citation type="submission" date="2021-05" db="EMBL/GenBank/DDBJ databases">
        <title>The draft genome of Geobacter chapellei DSM 13688.</title>
        <authorList>
            <person name="Xu Z."/>
            <person name="Masuda Y."/>
            <person name="Itoh H."/>
            <person name="Senoo K."/>
        </authorList>
    </citation>
    <scope>NUCLEOTIDE SEQUENCE [LARGE SCALE GENOMIC DNA]</scope>
    <source>
        <strain evidence="10 11">DSM 13688</strain>
    </source>
</reference>
<dbReference type="InterPro" id="IPR027417">
    <property type="entry name" value="P-loop_NTPase"/>
</dbReference>
<dbReference type="Pfam" id="PF13500">
    <property type="entry name" value="AAA_26"/>
    <property type="match status" value="1"/>
</dbReference>
<feature type="binding site" evidence="9">
    <location>
        <position position="115"/>
    </location>
    <ligand>
        <name>Mg(2+)</name>
        <dbReference type="ChEBI" id="CHEBI:18420"/>
    </ligand>
</feature>
<name>A0ABS5U5K9_9BACT</name>
<evidence type="ECO:0000256" key="7">
    <source>
        <dbReference type="ARBA" id="ARBA00022842"/>
    </source>
</evidence>
<comment type="caution">
    <text evidence="9">Lacks conserved residue(s) required for the propagation of feature annotation.</text>
</comment>
<keyword evidence="6 9" id="KW-0067">ATP-binding</keyword>
<feature type="binding site" evidence="9">
    <location>
        <position position="42"/>
    </location>
    <ligand>
        <name>substrate</name>
    </ligand>
</feature>
<evidence type="ECO:0000256" key="3">
    <source>
        <dbReference type="ARBA" id="ARBA00022723"/>
    </source>
</evidence>